<evidence type="ECO:0000256" key="2">
    <source>
        <dbReference type="SAM" id="Phobius"/>
    </source>
</evidence>
<feature type="transmembrane region" description="Helical" evidence="2">
    <location>
        <begin position="207"/>
        <end position="227"/>
    </location>
</feature>
<sequence length="228" mass="27314">MASTPPNDSTTYIKAMLFPHYDVNGKYYRIGDFQFQLNNKLPFNSIDEVDQFLNTFYKYIDEASQKNFDDASIKEIHEKFKKTYYTKNIPIFTNIKYRKKTVREKIAELKADLTKKPTEGEKINKEIDELKKRLPPELTDDKINEAIKKKEEELKNLKLKQNKTSGGGKKSKRRKFKKSRRNRTRNNLINLFTLCFFRFSGICFFRLFSLFFFFSICFFLFRFAFFIC</sequence>
<dbReference type="EMBL" id="MN740430">
    <property type="protein sequence ID" value="QHU05983.1"/>
    <property type="molecule type" value="Genomic_DNA"/>
</dbReference>
<keyword evidence="2" id="KW-0812">Transmembrane</keyword>
<feature type="region of interest" description="Disordered" evidence="1">
    <location>
        <begin position="161"/>
        <end position="181"/>
    </location>
</feature>
<keyword evidence="2" id="KW-1133">Transmembrane helix</keyword>
<accession>A0A6C0JKU4</accession>
<reference evidence="3" key="1">
    <citation type="journal article" date="2020" name="Nature">
        <title>Giant virus diversity and host interactions through global metagenomics.</title>
        <authorList>
            <person name="Schulz F."/>
            <person name="Roux S."/>
            <person name="Paez-Espino D."/>
            <person name="Jungbluth S."/>
            <person name="Walsh D.A."/>
            <person name="Denef V.J."/>
            <person name="McMahon K.D."/>
            <person name="Konstantinidis K.T."/>
            <person name="Eloe-Fadrosh E.A."/>
            <person name="Kyrpides N.C."/>
            <person name="Woyke T."/>
        </authorList>
    </citation>
    <scope>NUCLEOTIDE SEQUENCE</scope>
    <source>
        <strain evidence="3">GVMAG-M-3300027747-57</strain>
    </source>
</reference>
<organism evidence="3">
    <name type="scientific">viral metagenome</name>
    <dbReference type="NCBI Taxonomy" id="1070528"/>
    <lineage>
        <taxon>unclassified sequences</taxon>
        <taxon>metagenomes</taxon>
        <taxon>organismal metagenomes</taxon>
    </lineage>
</organism>
<evidence type="ECO:0000313" key="3">
    <source>
        <dbReference type="EMBL" id="QHU05983.1"/>
    </source>
</evidence>
<evidence type="ECO:0000256" key="1">
    <source>
        <dbReference type="SAM" id="MobiDB-lite"/>
    </source>
</evidence>
<feature type="compositionally biased region" description="Basic residues" evidence="1">
    <location>
        <begin position="169"/>
        <end position="181"/>
    </location>
</feature>
<name>A0A6C0JKU4_9ZZZZ</name>
<protein>
    <submittedName>
        <fullName evidence="3">Uncharacterized protein</fullName>
    </submittedName>
</protein>
<proteinExistence type="predicted"/>
<dbReference type="AlphaFoldDB" id="A0A6C0JKU4"/>
<keyword evidence="2" id="KW-0472">Membrane</keyword>